<dbReference type="GO" id="GO:0005743">
    <property type="term" value="C:mitochondrial inner membrane"/>
    <property type="evidence" value="ECO:0007669"/>
    <property type="project" value="UniProtKB-SubCell"/>
</dbReference>
<dbReference type="GO" id="GO:0045271">
    <property type="term" value="C:respiratory chain complex I"/>
    <property type="evidence" value="ECO:0007669"/>
    <property type="project" value="InterPro"/>
</dbReference>
<gene>
    <name evidence="7" type="ORF">EJ06DRAFT_538117</name>
</gene>
<evidence type="ECO:0000313" key="7">
    <source>
        <dbReference type="EMBL" id="KAF2399847.1"/>
    </source>
</evidence>
<evidence type="ECO:0000256" key="6">
    <source>
        <dbReference type="ARBA" id="ARBA00023136"/>
    </source>
</evidence>
<keyword evidence="2" id="KW-0812">Transmembrane</keyword>
<name>A0A6G1HVI0_9PEZI</name>
<dbReference type="InterPro" id="IPR039205">
    <property type="entry name" value="NDUFA11"/>
</dbReference>
<dbReference type="AlphaFoldDB" id="A0A6G1HVI0"/>
<dbReference type="OrthoDB" id="1913277at2759"/>
<keyword evidence="8" id="KW-1185">Reference proteome</keyword>
<dbReference type="PANTHER" id="PTHR21382:SF1">
    <property type="entry name" value="NADH DEHYDROGENASE [UBIQUINONE] 1 ALPHA SUBCOMPLEX SUBUNIT 11"/>
    <property type="match status" value="1"/>
</dbReference>
<sequence length="195" mass="20994">MASHEGHPYHPRDAIALTTETALITGGFGAFVSGVQNTLTRQNLGIAGFFTKFGGTTATYAAMGGSYAFAKTVAANLRETEDSWNNAIGGFFAGSVVGLRVRTFPAFFGYGATLAVLAAAFNFTGGALSGFRKDPHLDEVGRKEALRQNRRRPIEETVSELGEGRGIYPAGYEERRRERLKEHYGLDLTGVPSSH</sequence>
<protein>
    <submittedName>
        <fullName evidence="7">NADH-ubiquinone oxidoreductase 213 kDa subunit</fullName>
    </submittedName>
</protein>
<accession>A0A6G1HVI0</accession>
<evidence type="ECO:0000256" key="4">
    <source>
        <dbReference type="ARBA" id="ARBA00022989"/>
    </source>
</evidence>
<evidence type="ECO:0000313" key="8">
    <source>
        <dbReference type="Proteomes" id="UP000799640"/>
    </source>
</evidence>
<proteinExistence type="predicted"/>
<evidence type="ECO:0000256" key="1">
    <source>
        <dbReference type="ARBA" id="ARBA00004448"/>
    </source>
</evidence>
<keyword evidence="5" id="KW-0496">Mitochondrion</keyword>
<comment type="subcellular location">
    <subcellularLocation>
        <location evidence="1">Mitochondrion inner membrane</location>
        <topology evidence="1">Multi-pass membrane protein</topology>
    </subcellularLocation>
</comment>
<dbReference type="EMBL" id="ML996696">
    <property type="protein sequence ID" value="KAF2399847.1"/>
    <property type="molecule type" value="Genomic_DNA"/>
</dbReference>
<keyword evidence="3" id="KW-0999">Mitochondrion inner membrane</keyword>
<evidence type="ECO:0000256" key="5">
    <source>
        <dbReference type="ARBA" id="ARBA00023128"/>
    </source>
</evidence>
<dbReference type="PANTHER" id="PTHR21382">
    <property type="entry name" value="NADH-UBIQUINONE OXIDOREDUCTASE SUBUNIT"/>
    <property type="match status" value="1"/>
</dbReference>
<keyword evidence="4" id="KW-1133">Transmembrane helix</keyword>
<dbReference type="Proteomes" id="UP000799640">
    <property type="component" value="Unassembled WGS sequence"/>
</dbReference>
<organism evidence="7 8">
    <name type="scientific">Trichodelitschia bisporula</name>
    <dbReference type="NCBI Taxonomy" id="703511"/>
    <lineage>
        <taxon>Eukaryota</taxon>
        <taxon>Fungi</taxon>
        <taxon>Dikarya</taxon>
        <taxon>Ascomycota</taxon>
        <taxon>Pezizomycotina</taxon>
        <taxon>Dothideomycetes</taxon>
        <taxon>Dothideomycetes incertae sedis</taxon>
        <taxon>Phaeotrichales</taxon>
        <taxon>Phaeotrichaceae</taxon>
        <taxon>Trichodelitschia</taxon>
    </lineage>
</organism>
<evidence type="ECO:0000256" key="2">
    <source>
        <dbReference type="ARBA" id="ARBA00022692"/>
    </source>
</evidence>
<keyword evidence="7" id="KW-0830">Ubiquinone</keyword>
<evidence type="ECO:0000256" key="3">
    <source>
        <dbReference type="ARBA" id="ARBA00022792"/>
    </source>
</evidence>
<reference evidence="7" key="1">
    <citation type="journal article" date="2020" name="Stud. Mycol.">
        <title>101 Dothideomycetes genomes: a test case for predicting lifestyles and emergence of pathogens.</title>
        <authorList>
            <person name="Haridas S."/>
            <person name="Albert R."/>
            <person name="Binder M."/>
            <person name="Bloem J."/>
            <person name="Labutti K."/>
            <person name="Salamov A."/>
            <person name="Andreopoulos B."/>
            <person name="Baker S."/>
            <person name="Barry K."/>
            <person name="Bills G."/>
            <person name="Bluhm B."/>
            <person name="Cannon C."/>
            <person name="Castanera R."/>
            <person name="Culley D."/>
            <person name="Daum C."/>
            <person name="Ezra D."/>
            <person name="Gonzalez J."/>
            <person name="Henrissat B."/>
            <person name="Kuo A."/>
            <person name="Liang C."/>
            <person name="Lipzen A."/>
            <person name="Lutzoni F."/>
            <person name="Magnuson J."/>
            <person name="Mondo S."/>
            <person name="Nolan M."/>
            <person name="Ohm R."/>
            <person name="Pangilinan J."/>
            <person name="Park H.-J."/>
            <person name="Ramirez L."/>
            <person name="Alfaro M."/>
            <person name="Sun H."/>
            <person name="Tritt A."/>
            <person name="Yoshinaga Y."/>
            <person name="Zwiers L.-H."/>
            <person name="Turgeon B."/>
            <person name="Goodwin S."/>
            <person name="Spatafora J."/>
            <person name="Crous P."/>
            <person name="Grigoriev I."/>
        </authorList>
    </citation>
    <scope>NUCLEOTIDE SEQUENCE</scope>
    <source>
        <strain evidence="7">CBS 262.69</strain>
    </source>
</reference>
<dbReference type="GO" id="GO:0006120">
    <property type="term" value="P:mitochondrial electron transport, NADH to ubiquinone"/>
    <property type="evidence" value="ECO:0007669"/>
    <property type="project" value="InterPro"/>
</dbReference>
<keyword evidence="6" id="KW-0472">Membrane</keyword>